<dbReference type="Gene3D" id="3.20.20.70">
    <property type="entry name" value="Aldolase class I"/>
    <property type="match status" value="1"/>
</dbReference>
<name>A0A382KEW7_9ZZZZ</name>
<evidence type="ECO:0008006" key="3">
    <source>
        <dbReference type="Google" id="ProtNLM"/>
    </source>
</evidence>
<dbReference type="AlphaFoldDB" id="A0A382KEW7"/>
<keyword evidence="1" id="KW-0413">Isomerase</keyword>
<dbReference type="InterPro" id="IPR013785">
    <property type="entry name" value="Aldolase_TIM"/>
</dbReference>
<protein>
    <recommendedName>
        <fullName evidence="3">Triose-phosphate isomerase</fullName>
    </recommendedName>
</protein>
<organism evidence="2">
    <name type="scientific">marine metagenome</name>
    <dbReference type="NCBI Taxonomy" id="408172"/>
    <lineage>
        <taxon>unclassified sequences</taxon>
        <taxon>metagenomes</taxon>
        <taxon>ecological metagenomes</taxon>
    </lineage>
</organism>
<reference evidence="2" key="1">
    <citation type="submission" date="2018-05" db="EMBL/GenBank/DDBJ databases">
        <authorList>
            <person name="Lanie J.A."/>
            <person name="Ng W.-L."/>
            <person name="Kazmierczak K.M."/>
            <person name="Andrzejewski T.M."/>
            <person name="Davidsen T.M."/>
            <person name="Wayne K.J."/>
            <person name="Tettelin H."/>
            <person name="Glass J.I."/>
            <person name="Rusch D."/>
            <person name="Podicherti R."/>
            <person name="Tsui H.-C.T."/>
            <person name="Winkler M.E."/>
        </authorList>
    </citation>
    <scope>NUCLEOTIDE SEQUENCE</scope>
</reference>
<dbReference type="GO" id="GO:0004807">
    <property type="term" value="F:triose-phosphate isomerase activity"/>
    <property type="evidence" value="ECO:0007669"/>
    <property type="project" value="InterPro"/>
</dbReference>
<dbReference type="InterPro" id="IPR000652">
    <property type="entry name" value="Triosephosphate_isomerase"/>
</dbReference>
<evidence type="ECO:0000256" key="1">
    <source>
        <dbReference type="ARBA" id="ARBA00023235"/>
    </source>
</evidence>
<feature type="non-terminal residue" evidence="2">
    <location>
        <position position="61"/>
    </location>
</feature>
<dbReference type="InterPro" id="IPR035990">
    <property type="entry name" value="TIM_sf"/>
</dbReference>
<accession>A0A382KEW7</accession>
<evidence type="ECO:0000313" key="2">
    <source>
        <dbReference type="EMBL" id="SVC23070.1"/>
    </source>
</evidence>
<gene>
    <name evidence="2" type="ORF">METZ01_LOCUS275924</name>
</gene>
<dbReference type="EMBL" id="UINC01080278">
    <property type="protein sequence ID" value="SVC23070.1"/>
    <property type="molecule type" value="Genomic_DNA"/>
</dbReference>
<dbReference type="Pfam" id="PF00121">
    <property type="entry name" value="TIM"/>
    <property type="match status" value="1"/>
</dbReference>
<dbReference type="SUPFAM" id="SSF51351">
    <property type="entry name" value="Triosephosphate isomerase (TIM)"/>
    <property type="match status" value="1"/>
</dbReference>
<sequence>MPIPIVAGNWKMNTNVAEAVVLAAEIRESLDAIKGVKKIVCPPFISLMAVRSLLDNSSISI</sequence>
<dbReference type="PROSITE" id="PS51440">
    <property type="entry name" value="TIM_2"/>
    <property type="match status" value="1"/>
</dbReference>
<proteinExistence type="predicted"/>